<organism evidence="1 2">
    <name type="scientific">SAR86 cluster bacterium</name>
    <dbReference type="NCBI Taxonomy" id="2030880"/>
    <lineage>
        <taxon>Bacteria</taxon>
        <taxon>Pseudomonadati</taxon>
        <taxon>Pseudomonadota</taxon>
        <taxon>Gammaproteobacteria</taxon>
        <taxon>SAR86 cluster</taxon>
    </lineage>
</organism>
<gene>
    <name evidence="1" type="ORF">EVA93_01545</name>
</gene>
<dbReference type="EMBL" id="SHBF01000005">
    <property type="protein sequence ID" value="RZO28128.1"/>
    <property type="molecule type" value="Genomic_DNA"/>
</dbReference>
<protein>
    <submittedName>
        <fullName evidence="1">Uncharacterized protein</fullName>
    </submittedName>
</protein>
<accession>A0A520N3T0</accession>
<reference evidence="1 2" key="1">
    <citation type="submission" date="2019-02" db="EMBL/GenBank/DDBJ databases">
        <title>Prokaryotic population dynamics and viral predation in marine succession experiment using metagenomics: the confinement effect.</title>
        <authorList>
            <person name="Haro-Moreno J.M."/>
            <person name="Rodriguez-Valera F."/>
            <person name="Lopez-Perez M."/>
        </authorList>
    </citation>
    <scope>NUCLEOTIDE SEQUENCE [LARGE SCALE GENOMIC DNA]</scope>
    <source>
        <strain evidence="1">MED-G160</strain>
    </source>
</reference>
<comment type="caution">
    <text evidence="1">The sequence shown here is derived from an EMBL/GenBank/DDBJ whole genome shotgun (WGS) entry which is preliminary data.</text>
</comment>
<proteinExistence type="predicted"/>
<sequence length="167" mass="19805">MLDYQNQDCDLTLEEALDCYYNSFPDTKEIFEDNKDSGTLLRDHDCTHVIFGLDISLEQESILDTWVLWGSKWELKYILGYQKLPQIKQLYKDLIKEIGYFGLIKIIWKLGGIKRKVIFSALKMKKKWPFKMPEEYLSMKVSDLREMHGIKVLLPEEMNYVPLERAN</sequence>
<evidence type="ECO:0000313" key="1">
    <source>
        <dbReference type="EMBL" id="RZO28128.1"/>
    </source>
</evidence>
<evidence type="ECO:0000313" key="2">
    <source>
        <dbReference type="Proteomes" id="UP000318710"/>
    </source>
</evidence>
<name>A0A520N3T0_9GAMM</name>
<dbReference type="Proteomes" id="UP000318710">
    <property type="component" value="Unassembled WGS sequence"/>
</dbReference>
<dbReference type="AlphaFoldDB" id="A0A520N3T0"/>